<dbReference type="SMART" id="SM00236">
    <property type="entry name" value="fCBD"/>
    <property type="match status" value="1"/>
</dbReference>
<dbReference type="Gene3D" id="3.20.20.80">
    <property type="entry name" value="Glycosidases"/>
    <property type="match status" value="1"/>
</dbReference>
<keyword evidence="7" id="KW-0136">Cellulose degradation</keyword>
<dbReference type="InterPro" id="IPR035971">
    <property type="entry name" value="CBD_sf"/>
</dbReference>
<protein>
    <recommendedName>
        <fullName evidence="4">cellulase</fullName>
        <ecNumber evidence="4">3.2.1.4</ecNumber>
    </recommendedName>
    <alternativeName>
        <fullName evidence="11">Carboxymethylcellulase B</fullName>
    </alternativeName>
    <alternativeName>
        <fullName evidence="12">Cellulase B</fullName>
    </alternativeName>
    <alternativeName>
        <fullName evidence="10">Endo-beta-1,4-mannanase F</fullName>
    </alternativeName>
</protein>
<comment type="function">
    <text evidence="9">Has endoglucanase activity on substrates containing beta-1,4 glycosidic bonds, like in carboxymethylcellulose (CMC), hydroxyethylcellulose (HEC) and beta-glucan. Involved in the degradation of complex natural cellulosic substrates.</text>
</comment>
<evidence type="ECO:0000256" key="10">
    <source>
        <dbReference type="ARBA" id="ARBA00033295"/>
    </source>
</evidence>
<keyword evidence="18" id="KW-1185">Reference proteome</keyword>
<keyword evidence="6 13" id="KW-0378">Hydrolase</keyword>
<dbReference type="PANTHER" id="PTHR34142:SF1">
    <property type="entry name" value="GLYCOSIDE HYDROLASE FAMILY 5 DOMAIN-CONTAINING PROTEIN"/>
    <property type="match status" value="1"/>
</dbReference>
<keyword evidence="7" id="KW-0624">Polysaccharide degradation</keyword>
<dbReference type="InterPro" id="IPR017853">
    <property type="entry name" value="GH"/>
</dbReference>
<evidence type="ECO:0000256" key="7">
    <source>
        <dbReference type="ARBA" id="ARBA00023001"/>
    </source>
</evidence>
<keyword evidence="7" id="KW-0119">Carbohydrate metabolism</keyword>
<evidence type="ECO:0000259" key="16">
    <source>
        <dbReference type="PROSITE" id="PS51164"/>
    </source>
</evidence>
<dbReference type="SUPFAM" id="SSF51445">
    <property type="entry name" value="(Trans)glycosidases"/>
    <property type="match status" value="1"/>
</dbReference>
<evidence type="ECO:0000256" key="15">
    <source>
        <dbReference type="SAM" id="SignalP"/>
    </source>
</evidence>
<comment type="catalytic activity">
    <reaction evidence="1">
        <text>Endohydrolysis of (1-&gt;4)-beta-D-glucosidic linkages in cellulose, lichenin and cereal beta-D-glucans.</text>
        <dbReference type="EC" id="3.2.1.4"/>
    </reaction>
</comment>
<evidence type="ECO:0000256" key="14">
    <source>
        <dbReference type="SAM" id="MobiDB-lite"/>
    </source>
</evidence>
<evidence type="ECO:0000256" key="3">
    <source>
        <dbReference type="ARBA" id="ARBA00005641"/>
    </source>
</evidence>
<evidence type="ECO:0000256" key="4">
    <source>
        <dbReference type="ARBA" id="ARBA00012601"/>
    </source>
</evidence>
<dbReference type="OrthoDB" id="5823761at2759"/>
<dbReference type="Pfam" id="PF00150">
    <property type="entry name" value="Cellulase"/>
    <property type="match status" value="1"/>
</dbReference>
<dbReference type="InterPro" id="IPR001547">
    <property type="entry name" value="Glyco_hydro_5"/>
</dbReference>
<dbReference type="EC" id="3.2.1.4" evidence="4"/>
<keyword evidence="8 13" id="KW-0326">Glycosidase</keyword>
<proteinExistence type="inferred from homology"/>
<dbReference type="PROSITE" id="PS00562">
    <property type="entry name" value="CBM1_1"/>
    <property type="match status" value="1"/>
</dbReference>
<dbReference type="GO" id="GO:0030248">
    <property type="term" value="F:cellulose binding"/>
    <property type="evidence" value="ECO:0007669"/>
    <property type="project" value="InterPro"/>
</dbReference>
<dbReference type="FunFam" id="3.20.20.80:FF:000078">
    <property type="entry name" value="Endo-beta-1,4-glucanase B"/>
    <property type="match status" value="1"/>
</dbReference>
<evidence type="ECO:0000256" key="13">
    <source>
        <dbReference type="RuleBase" id="RU361153"/>
    </source>
</evidence>
<evidence type="ECO:0000256" key="6">
    <source>
        <dbReference type="ARBA" id="ARBA00022801"/>
    </source>
</evidence>
<evidence type="ECO:0000256" key="12">
    <source>
        <dbReference type="ARBA" id="ARBA00042322"/>
    </source>
</evidence>
<reference evidence="17 18" key="1">
    <citation type="submission" date="2019-04" db="EMBL/GenBank/DDBJ databases">
        <title>Friends and foes A comparative genomics study of 23 Aspergillus species from section Flavi.</title>
        <authorList>
            <consortium name="DOE Joint Genome Institute"/>
            <person name="Kjaerbolling I."/>
            <person name="Vesth T."/>
            <person name="Frisvad J.C."/>
            <person name="Nybo J.L."/>
            <person name="Theobald S."/>
            <person name="Kildgaard S."/>
            <person name="Isbrandt T."/>
            <person name="Kuo A."/>
            <person name="Sato A."/>
            <person name="Lyhne E.K."/>
            <person name="Kogle M.E."/>
            <person name="Wiebenga A."/>
            <person name="Kun R.S."/>
            <person name="Lubbers R.J."/>
            <person name="Makela M.R."/>
            <person name="Barry K."/>
            <person name="Chovatia M."/>
            <person name="Clum A."/>
            <person name="Daum C."/>
            <person name="Haridas S."/>
            <person name="He G."/>
            <person name="LaButti K."/>
            <person name="Lipzen A."/>
            <person name="Mondo S."/>
            <person name="Riley R."/>
            <person name="Salamov A."/>
            <person name="Simmons B.A."/>
            <person name="Magnuson J.K."/>
            <person name="Henrissat B."/>
            <person name="Mortensen U.H."/>
            <person name="Larsen T.O."/>
            <person name="Devries R.P."/>
            <person name="Grigoriev I.V."/>
            <person name="Machida M."/>
            <person name="Baker S.E."/>
            <person name="Andersen M.R."/>
        </authorList>
    </citation>
    <scope>NUCLEOTIDE SEQUENCE [LARGE SCALE GENOMIC DNA]</scope>
    <source>
        <strain evidence="17 18">CBS 151.66</strain>
    </source>
</reference>
<gene>
    <name evidence="17" type="ORF">BDV29DRAFT_161243</name>
</gene>
<accession>A0A5N5WRC3</accession>
<evidence type="ECO:0000313" key="17">
    <source>
        <dbReference type="EMBL" id="KAB8069622.1"/>
    </source>
</evidence>
<dbReference type="InterPro" id="IPR000254">
    <property type="entry name" value="CBD"/>
</dbReference>
<dbReference type="AlphaFoldDB" id="A0A5N5WRC3"/>
<dbReference type="SUPFAM" id="SSF57180">
    <property type="entry name" value="Cellulose-binding domain"/>
    <property type="match status" value="1"/>
</dbReference>
<comment type="similarity">
    <text evidence="3 13">Belongs to the glycosyl hydrolase 5 (cellulase A) family.</text>
</comment>
<evidence type="ECO:0000256" key="9">
    <source>
        <dbReference type="ARBA" id="ARBA00025192"/>
    </source>
</evidence>
<evidence type="ECO:0000313" key="18">
    <source>
        <dbReference type="Proteomes" id="UP000326565"/>
    </source>
</evidence>
<organism evidence="17 18">
    <name type="scientific">Aspergillus leporis</name>
    <dbReference type="NCBI Taxonomy" id="41062"/>
    <lineage>
        <taxon>Eukaryota</taxon>
        <taxon>Fungi</taxon>
        <taxon>Dikarya</taxon>
        <taxon>Ascomycota</taxon>
        <taxon>Pezizomycotina</taxon>
        <taxon>Eurotiomycetes</taxon>
        <taxon>Eurotiomycetidae</taxon>
        <taxon>Eurotiales</taxon>
        <taxon>Aspergillaceae</taxon>
        <taxon>Aspergillus</taxon>
        <taxon>Aspergillus subgen. Circumdati</taxon>
    </lineage>
</organism>
<sequence length="479" mass="51132">MRIGNLIMAASAAGLVHAHPTREMKKRGSGFTWVGVSESGAEFGSSIPGTLGTDYTWPDTSKIQALRDDGMNVFRIPFLMERLVPDSMTGTPDSTYLKDLKSTVQAVTDTGAYAVLDPHNYGRYSGSIITSTSDFQSFWKTVAGEFASNEKVIFDTNNEFHDMEQSLVLGLNQAAIDGIRAAGAKTQYIFVEGNSYSGAWKWADTNDNLKGLTDPQDKIVYEMHQYLDSDGSGTSETCASSTIGKERLETATTWLKNNNKKGFLGEFAGGVNEQCEEAVEGLLSYMSDNSDVWMGAEWWSAGPWWGTYMYSIEPTDGTAYSTYLPILKKYFVDAPGSSTSSSALRSSTAPASPSASTTSAASTTTSSAVEAVSTTSTSEVSTVTPTTLSHQAPRPAAQSSSAASSAVTSSVPTTFSTAPACGYRTTVTVIASRSTALPSSSASAVPRYYQCGGLNWTGSTTCASGYTCVKQNTYYYQCV</sequence>
<evidence type="ECO:0000256" key="1">
    <source>
        <dbReference type="ARBA" id="ARBA00000966"/>
    </source>
</evidence>
<dbReference type="GO" id="GO:0008810">
    <property type="term" value="F:cellulase activity"/>
    <property type="evidence" value="ECO:0007669"/>
    <property type="project" value="UniProtKB-EC"/>
</dbReference>
<dbReference type="PANTHER" id="PTHR34142">
    <property type="entry name" value="ENDO-BETA-1,4-GLUCANASE A"/>
    <property type="match status" value="1"/>
</dbReference>
<comment type="function">
    <text evidence="2">Endo-1,4-mannanase, a crucial enzyme for depolymerization of seed galactomannans and wood galactoglucomannans.</text>
</comment>
<feature type="chain" id="PRO_5024811986" description="cellulase" evidence="15">
    <location>
        <begin position="19"/>
        <end position="479"/>
    </location>
</feature>
<keyword evidence="5 15" id="KW-0732">Signal</keyword>
<evidence type="ECO:0000256" key="5">
    <source>
        <dbReference type="ARBA" id="ARBA00022729"/>
    </source>
</evidence>
<evidence type="ECO:0000256" key="2">
    <source>
        <dbReference type="ARBA" id="ARBA00002993"/>
    </source>
</evidence>
<dbReference type="PROSITE" id="PS51164">
    <property type="entry name" value="CBM1_2"/>
    <property type="match status" value="1"/>
</dbReference>
<dbReference type="Pfam" id="PF00734">
    <property type="entry name" value="CBM_1"/>
    <property type="match status" value="1"/>
</dbReference>
<dbReference type="EMBL" id="ML732333">
    <property type="protein sequence ID" value="KAB8069622.1"/>
    <property type="molecule type" value="Genomic_DNA"/>
</dbReference>
<feature type="region of interest" description="Disordered" evidence="14">
    <location>
        <begin position="341"/>
        <end position="403"/>
    </location>
</feature>
<name>A0A5N5WRC3_9EURO</name>
<dbReference type="Proteomes" id="UP000326565">
    <property type="component" value="Unassembled WGS sequence"/>
</dbReference>
<dbReference type="GO" id="GO:0030245">
    <property type="term" value="P:cellulose catabolic process"/>
    <property type="evidence" value="ECO:0007669"/>
    <property type="project" value="UniProtKB-KW"/>
</dbReference>
<dbReference type="GO" id="GO:0005576">
    <property type="term" value="C:extracellular region"/>
    <property type="evidence" value="ECO:0007669"/>
    <property type="project" value="InterPro"/>
</dbReference>
<evidence type="ECO:0000256" key="8">
    <source>
        <dbReference type="ARBA" id="ARBA00023295"/>
    </source>
</evidence>
<evidence type="ECO:0000256" key="11">
    <source>
        <dbReference type="ARBA" id="ARBA00041735"/>
    </source>
</evidence>
<feature type="signal peptide" evidence="15">
    <location>
        <begin position="1"/>
        <end position="18"/>
    </location>
</feature>
<feature type="domain" description="CBM1" evidence="16">
    <location>
        <begin position="443"/>
        <end position="479"/>
    </location>
</feature>